<dbReference type="EMBL" id="BPLR01021239">
    <property type="protein sequence ID" value="GIX87477.1"/>
    <property type="molecule type" value="Genomic_DNA"/>
</dbReference>
<protein>
    <submittedName>
        <fullName evidence="1">Uncharacterized protein</fullName>
    </submittedName>
</protein>
<dbReference type="Proteomes" id="UP001054945">
    <property type="component" value="Unassembled WGS sequence"/>
</dbReference>
<organism evidence="1 2">
    <name type="scientific">Caerostris extrusa</name>
    <name type="common">Bark spider</name>
    <name type="synonym">Caerostris bankana</name>
    <dbReference type="NCBI Taxonomy" id="172846"/>
    <lineage>
        <taxon>Eukaryota</taxon>
        <taxon>Metazoa</taxon>
        <taxon>Ecdysozoa</taxon>
        <taxon>Arthropoda</taxon>
        <taxon>Chelicerata</taxon>
        <taxon>Arachnida</taxon>
        <taxon>Araneae</taxon>
        <taxon>Araneomorphae</taxon>
        <taxon>Entelegynae</taxon>
        <taxon>Araneoidea</taxon>
        <taxon>Araneidae</taxon>
        <taxon>Caerostris</taxon>
    </lineage>
</organism>
<name>A0AAV4NWP2_CAEEX</name>
<sequence length="101" mass="11637">MTQHLNKLAIITNKFNLLVIHSFLLVELPYHDISMSYHVKNLLMLCPIVYHVTQQVDSPIIFRIIASEKQFGRPLFPATANSFATSKYPCVEKELTLLIKH</sequence>
<comment type="caution">
    <text evidence="1">The sequence shown here is derived from an EMBL/GenBank/DDBJ whole genome shotgun (WGS) entry which is preliminary data.</text>
</comment>
<keyword evidence="2" id="KW-1185">Reference proteome</keyword>
<evidence type="ECO:0000313" key="2">
    <source>
        <dbReference type="Proteomes" id="UP001054945"/>
    </source>
</evidence>
<gene>
    <name evidence="1" type="ORF">CEXT_389041</name>
</gene>
<proteinExistence type="predicted"/>
<evidence type="ECO:0000313" key="1">
    <source>
        <dbReference type="EMBL" id="GIX87477.1"/>
    </source>
</evidence>
<accession>A0AAV4NWP2</accession>
<reference evidence="1 2" key="1">
    <citation type="submission" date="2021-06" db="EMBL/GenBank/DDBJ databases">
        <title>Caerostris extrusa draft genome.</title>
        <authorList>
            <person name="Kono N."/>
            <person name="Arakawa K."/>
        </authorList>
    </citation>
    <scope>NUCLEOTIDE SEQUENCE [LARGE SCALE GENOMIC DNA]</scope>
</reference>
<dbReference type="AlphaFoldDB" id="A0AAV4NWP2"/>